<evidence type="ECO:0000313" key="2">
    <source>
        <dbReference type="EMBL" id="ORX81037.1"/>
    </source>
</evidence>
<sequence length="110" mass="12321">MTAAASNTQPYNNTEIIANTPSNPQFIYYSSKVVSRNHALLKHENGKFYIKDTGSSSGTFLNGKRLSPQGQESNFFELNNGDIVKLGEDCQVNKSTKKKLILLLYINIKY</sequence>
<dbReference type="Proteomes" id="UP000193944">
    <property type="component" value="Unassembled WGS sequence"/>
</dbReference>
<evidence type="ECO:0000313" key="3">
    <source>
        <dbReference type="Proteomes" id="UP000193944"/>
    </source>
</evidence>
<dbReference type="EMBL" id="MCFG01000128">
    <property type="protein sequence ID" value="ORX81037.1"/>
    <property type="molecule type" value="Genomic_DNA"/>
</dbReference>
<dbReference type="InterPro" id="IPR008984">
    <property type="entry name" value="SMAD_FHA_dom_sf"/>
</dbReference>
<comment type="caution">
    <text evidence="2">The sequence shown here is derived from an EMBL/GenBank/DDBJ whole genome shotgun (WGS) entry which is preliminary data.</text>
</comment>
<dbReference type="SUPFAM" id="SSF49879">
    <property type="entry name" value="SMAD/FHA domain"/>
    <property type="match status" value="1"/>
</dbReference>
<dbReference type="AlphaFoldDB" id="A0A1Y1X5F2"/>
<keyword evidence="3" id="KW-1185">Reference proteome</keyword>
<reference evidence="2 3" key="1">
    <citation type="submission" date="2016-08" db="EMBL/GenBank/DDBJ databases">
        <title>A Parts List for Fungal Cellulosomes Revealed by Comparative Genomics.</title>
        <authorList>
            <consortium name="DOE Joint Genome Institute"/>
            <person name="Haitjema C.H."/>
            <person name="Gilmore S.P."/>
            <person name="Henske J.K."/>
            <person name="Solomon K.V."/>
            <person name="De Groot R."/>
            <person name="Kuo A."/>
            <person name="Mondo S.J."/>
            <person name="Salamov A.A."/>
            <person name="Labutti K."/>
            <person name="Zhao Z."/>
            <person name="Chiniquy J."/>
            <person name="Barry K."/>
            <person name="Brewer H.M."/>
            <person name="Purvine S.O."/>
            <person name="Wright A.T."/>
            <person name="Boxma B."/>
            <person name="Van Alen T."/>
            <person name="Hackstein J.H."/>
            <person name="Baker S.E."/>
            <person name="Grigoriev I.V."/>
            <person name="O'Malley M.A."/>
        </authorList>
    </citation>
    <scope>NUCLEOTIDE SEQUENCE [LARGE SCALE GENOMIC DNA]</scope>
    <source>
        <strain evidence="2 3">S4</strain>
    </source>
</reference>
<protein>
    <recommendedName>
        <fullName evidence="1">FHA domain-containing protein</fullName>
    </recommendedName>
</protein>
<dbReference type="GO" id="GO:0005737">
    <property type="term" value="C:cytoplasm"/>
    <property type="evidence" value="ECO:0007669"/>
    <property type="project" value="TreeGrafter"/>
</dbReference>
<name>A0A1Y1X5F2_9FUNG</name>
<dbReference type="PANTHER" id="PTHR15715">
    <property type="entry name" value="CENTROSOMAL PROTEIN OF 170 KDA"/>
    <property type="match status" value="1"/>
</dbReference>
<reference evidence="2 3" key="2">
    <citation type="submission" date="2016-08" db="EMBL/GenBank/DDBJ databases">
        <title>Pervasive Adenine N6-methylation of Active Genes in Fungi.</title>
        <authorList>
            <consortium name="DOE Joint Genome Institute"/>
            <person name="Mondo S.J."/>
            <person name="Dannebaum R.O."/>
            <person name="Kuo R.C."/>
            <person name="Labutti K."/>
            <person name="Haridas S."/>
            <person name="Kuo A."/>
            <person name="Salamov A."/>
            <person name="Ahrendt S.R."/>
            <person name="Lipzen A."/>
            <person name="Sullivan W."/>
            <person name="Andreopoulos W.B."/>
            <person name="Clum A."/>
            <person name="Lindquist E."/>
            <person name="Daum C."/>
            <person name="Ramamoorthy G.K."/>
            <person name="Gryganskyi A."/>
            <person name="Culley D."/>
            <person name="Magnuson J.K."/>
            <person name="James T.Y."/>
            <person name="O'Malley M.A."/>
            <person name="Stajich J.E."/>
            <person name="Spatafora J.W."/>
            <person name="Visel A."/>
            <person name="Grigoriev I.V."/>
        </authorList>
    </citation>
    <scope>NUCLEOTIDE SEQUENCE [LARGE SCALE GENOMIC DNA]</scope>
    <source>
        <strain evidence="2 3">S4</strain>
    </source>
</reference>
<evidence type="ECO:0000259" key="1">
    <source>
        <dbReference type="PROSITE" id="PS50006"/>
    </source>
</evidence>
<organism evidence="2 3">
    <name type="scientific">Anaeromyces robustus</name>
    <dbReference type="NCBI Taxonomy" id="1754192"/>
    <lineage>
        <taxon>Eukaryota</taxon>
        <taxon>Fungi</taxon>
        <taxon>Fungi incertae sedis</taxon>
        <taxon>Chytridiomycota</taxon>
        <taxon>Chytridiomycota incertae sedis</taxon>
        <taxon>Neocallimastigomycetes</taxon>
        <taxon>Neocallimastigales</taxon>
        <taxon>Neocallimastigaceae</taxon>
        <taxon>Anaeromyces</taxon>
    </lineage>
</organism>
<dbReference type="Gene3D" id="2.60.200.20">
    <property type="match status" value="1"/>
</dbReference>
<dbReference type="InterPro" id="IPR000253">
    <property type="entry name" value="FHA_dom"/>
</dbReference>
<accession>A0A1Y1X5F2</accession>
<feature type="domain" description="FHA" evidence="1">
    <location>
        <begin position="15"/>
        <end position="66"/>
    </location>
</feature>
<dbReference type="PANTHER" id="PTHR15715:SF37">
    <property type="entry name" value="LD47843P"/>
    <property type="match status" value="1"/>
</dbReference>
<dbReference type="Pfam" id="PF00498">
    <property type="entry name" value="FHA"/>
    <property type="match status" value="1"/>
</dbReference>
<proteinExistence type="predicted"/>
<dbReference type="SMART" id="SM00240">
    <property type="entry name" value="FHA"/>
    <property type="match status" value="1"/>
</dbReference>
<gene>
    <name evidence="2" type="ORF">BCR32DRAFT_204123</name>
</gene>
<dbReference type="OrthoDB" id="687730at2759"/>
<dbReference type="InterPro" id="IPR051176">
    <property type="entry name" value="Cent_Immune-Sig_Mod"/>
</dbReference>
<dbReference type="STRING" id="1754192.A0A1Y1X5F2"/>
<dbReference type="PROSITE" id="PS50006">
    <property type="entry name" value="FHA_DOMAIN"/>
    <property type="match status" value="1"/>
</dbReference>